<organism evidence="5 6">
    <name type="scientific">Paramormyrops kingsleyae</name>
    <dbReference type="NCBI Taxonomy" id="1676925"/>
    <lineage>
        <taxon>Eukaryota</taxon>
        <taxon>Metazoa</taxon>
        <taxon>Chordata</taxon>
        <taxon>Craniata</taxon>
        <taxon>Vertebrata</taxon>
        <taxon>Euteleostomi</taxon>
        <taxon>Actinopterygii</taxon>
        <taxon>Neopterygii</taxon>
        <taxon>Teleostei</taxon>
        <taxon>Osteoglossocephala</taxon>
        <taxon>Osteoglossomorpha</taxon>
        <taxon>Osteoglossiformes</taxon>
        <taxon>Mormyridae</taxon>
        <taxon>Paramormyrops</taxon>
    </lineage>
</organism>
<keyword evidence="6" id="KW-1185">Reference proteome</keyword>
<evidence type="ECO:0000256" key="2">
    <source>
        <dbReference type="ARBA" id="ARBA00022837"/>
    </source>
</evidence>
<name>A0A3B3RC48_9TELE</name>
<feature type="domain" description="EF-hand" evidence="4">
    <location>
        <begin position="43"/>
        <end position="78"/>
    </location>
</feature>
<dbReference type="GO" id="GO:0048471">
    <property type="term" value="C:perinuclear region of cytoplasm"/>
    <property type="evidence" value="ECO:0007669"/>
    <property type="project" value="TreeGrafter"/>
</dbReference>
<evidence type="ECO:0000256" key="1">
    <source>
        <dbReference type="ARBA" id="ARBA00022723"/>
    </source>
</evidence>
<dbReference type="RefSeq" id="XP_072561658.1">
    <property type="nucleotide sequence ID" value="XM_072705557.1"/>
</dbReference>
<evidence type="ECO:0000259" key="4">
    <source>
        <dbReference type="PROSITE" id="PS50222"/>
    </source>
</evidence>
<dbReference type="Gene3D" id="1.10.238.10">
    <property type="entry name" value="EF-hand"/>
    <property type="match status" value="1"/>
</dbReference>
<dbReference type="PANTHER" id="PTHR11639:SF115">
    <property type="entry name" value="S100 CALCIUM-BINDING PROTEIN U-RELATED"/>
    <property type="match status" value="1"/>
</dbReference>
<reference evidence="5" key="1">
    <citation type="submission" date="2025-08" db="UniProtKB">
        <authorList>
            <consortium name="Ensembl"/>
        </authorList>
    </citation>
    <scope>IDENTIFICATION</scope>
</reference>
<proteinExistence type="predicted"/>
<evidence type="ECO:0000313" key="5">
    <source>
        <dbReference type="Ensembl" id="ENSPKIP00000015909.1"/>
    </source>
</evidence>
<dbReference type="InterPro" id="IPR013787">
    <property type="entry name" value="S100_Ca-bd_sub"/>
</dbReference>
<dbReference type="PROSITE" id="PS00018">
    <property type="entry name" value="EF_HAND_1"/>
    <property type="match status" value="1"/>
</dbReference>
<dbReference type="PANTHER" id="PTHR11639">
    <property type="entry name" value="S100 CALCIUM-BINDING PROTEIN"/>
    <property type="match status" value="1"/>
</dbReference>
<dbReference type="Ensembl" id="ENSPKIT00000040385.1">
    <property type="protein sequence ID" value="ENSPKIP00000015909.1"/>
    <property type="gene ID" value="ENSPKIG00000002449.1"/>
</dbReference>
<keyword evidence="1" id="KW-0479">Metal-binding</keyword>
<evidence type="ECO:0000313" key="6">
    <source>
        <dbReference type="Proteomes" id="UP000261540"/>
    </source>
</evidence>
<sequence length="100" mass="10924">MESAIKTLVSVYLKSAKGKDSLGEKDFQNLVKNKLSNIMTDTDSKDAIKEMRQGLDSDADGKVGFQEYLTLVGYLASNLSDQRTTTKETPAAEGEQEEAS</sequence>
<dbReference type="SUPFAM" id="SSF47473">
    <property type="entry name" value="EF-hand"/>
    <property type="match status" value="1"/>
</dbReference>
<dbReference type="InterPro" id="IPR011992">
    <property type="entry name" value="EF-hand-dom_pair"/>
</dbReference>
<dbReference type="OrthoDB" id="8961427at2759"/>
<dbReference type="GeneID" id="111858204"/>
<dbReference type="STRING" id="1676925.ENSPKIP00000015909"/>
<accession>A0A3B3RC48</accession>
<reference evidence="5" key="2">
    <citation type="submission" date="2025-09" db="UniProtKB">
        <authorList>
            <consortium name="Ensembl"/>
        </authorList>
    </citation>
    <scope>IDENTIFICATION</scope>
</reference>
<feature type="region of interest" description="Disordered" evidence="3">
    <location>
        <begin position="80"/>
        <end position="100"/>
    </location>
</feature>
<dbReference type="InterPro" id="IPR002048">
    <property type="entry name" value="EF_hand_dom"/>
</dbReference>
<dbReference type="Proteomes" id="UP000261540">
    <property type="component" value="Unplaced"/>
</dbReference>
<dbReference type="GeneTree" id="ENSGT01120000272025"/>
<dbReference type="PROSITE" id="PS50222">
    <property type="entry name" value="EF_HAND_2"/>
    <property type="match status" value="1"/>
</dbReference>
<dbReference type="GO" id="GO:0048306">
    <property type="term" value="F:calcium-dependent protein binding"/>
    <property type="evidence" value="ECO:0007669"/>
    <property type="project" value="TreeGrafter"/>
</dbReference>
<keyword evidence="2" id="KW-0106">Calcium</keyword>
<dbReference type="SMART" id="SM01394">
    <property type="entry name" value="S_100"/>
    <property type="match status" value="1"/>
</dbReference>
<dbReference type="RefSeq" id="XP_072561659.1">
    <property type="nucleotide sequence ID" value="XM_072705558.1"/>
</dbReference>
<dbReference type="GO" id="GO:0005615">
    <property type="term" value="C:extracellular space"/>
    <property type="evidence" value="ECO:0007669"/>
    <property type="project" value="TreeGrafter"/>
</dbReference>
<dbReference type="AlphaFoldDB" id="A0A3B3RC48"/>
<dbReference type="GO" id="GO:0005509">
    <property type="term" value="F:calcium ion binding"/>
    <property type="evidence" value="ECO:0007669"/>
    <property type="project" value="InterPro"/>
</dbReference>
<evidence type="ECO:0000256" key="3">
    <source>
        <dbReference type="SAM" id="MobiDB-lite"/>
    </source>
</evidence>
<protein>
    <submittedName>
        <fullName evidence="5">Protein S100-A16-like</fullName>
    </submittedName>
</protein>
<dbReference type="KEGG" id="pki:111858204"/>
<dbReference type="InterPro" id="IPR018247">
    <property type="entry name" value="EF_Hand_1_Ca_BS"/>
</dbReference>